<proteinExistence type="predicted"/>
<accession>A0A0A9GKG7</accession>
<organism evidence="1">
    <name type="scientific">Arundo donax</name>
    <name type="common">Giant reed</name>
    <name type="synonym">Donax arundinaceus</name>
    <dbReference type="NCBI Taxonomy" id="35708"/>
    <lineage>
        <taxon>Eukaryota</taxon>
        <taxon>Viridiplantae</taxon>
        <taxon>Streptophyta</taxon>
        <taxon>Embryophyta</taxon>
        <taxon>Tracheophyta</taxon>
        <taxon>Spermatophyta</taxon>
        <taxon>Magnoliopsida</taxon>
        <taxon>Liliopsida</taxon>
        <taxon>Poales</taxon>
        <taxon>Poaceae</taxon>
        <taxon>PACMAD clade</taxon>
        <taxon>Arundinoideae</taxon>
        <taxon>Arundineae</taxon>
        <taxon>Arundo</taxon>
    </lineage>
</organism>
<name>A0A0A9GKG7_ARUDO</name>
<evidence type="ECO:0000313" key="1">
    <source>
        <dbReference type="EMBL" id="JAE23929.1"/>
    </source>
</evidence>
<protein>
    <submittedName>
        <fullName evidence="1">Uncharacterized protein</fullName>
    </submittedName>
</protein>
<reference evidence="1" key="1">
    <citation type="submission" date="2014-09" db="EMBL/GenBank/DDBJ databases">
        <authorList>
            <person name="Magalhaes I.L.F."/>
            <person name="Oliveira U."/>
            <person name="Santos F.R."/>
            <person name="Vidigal T.H.D.A."/>
            <person name="Brescovit A.D."/>
            <person name="Santos A.J."/>
        </authorList>
    </citation>
    <scope>NUCLEOTIDE SEQUENCE</scope>
    <source>
        <tissue evidence="1">Shoot tissue taken approximately 20 cm above the soil surface</tissue>
    </source>
</reference>
<sequence>MQNQFLSITIQNSEPRFLVCIVLRSN</sequence>
<dbReference type="EMBL" id="GBRH01173967">
    <property type="protein sequence ID" value="JAE23929.1"/>
    <property type="molecule type" value="Transcribed_RNA"/>
</dbReference>
<dbReference type="AlphaFoldDB" id="A0A0A9GKG7"/>
<reference evidence="1" key="2">
    <citation type="journal article" date="2015" name="Data Brief">
        <title>Shoot transcriptome of the giant reed, Arundo donax.</title>
        <authorList>
            <person name="Barrero R.A."/>
            <person name="Guerrero F.D."/>
            <person name="Moolhuijzen P."/>
            <person name="Goolsby J.A."/>
            <person name="Tidwell J."/>
            <person name="Bellgard S.E."/>
            <person name="Bellgard M.I."/>
        </authorList>
    </citation>
    <scope>NUCLEOTIDE SEQUENCE</scope>
    <source>
        <tissue evidence="1">Shoot tissue taken approximately 20 cm above the soil surface</tissue>
    </source>
</reference>